<comment type="subcellular location">
    <subcellularLocation>
        <location evidence="1">Cell membrane</location>
        <topology evidence="1">Multi-pass membrane protein</topology>
    </subcellularLocation>
</comment>
<feature type="transmembrane region" description="Helical" evidence="9">
    <location>
        <begin position="87"/>
        <end position="116"/>
    </location>
</feature>
<keyword evidence="8 9" id="KW-0472">Membrane</keyword>
<feature type="transmembrane region" description="Helical" evidence="9">
    <location>
        <begin position="181"/>
        <end position="200"/>
    </location>
</feature>
<evidence type="ECO:0000256" key="3">
    <source>
        <dbReference type="ARBA" id="ARBA00022475"/>
    </source>
</evidence>
<evidence type="ECO:0000256" key="5">
    <source>
        <dbReference type="ARBA" id="ARBA00022683"/>
    </source>
</evidence>
<feature type="transmembrane region" description="Helical" evidence="9">
    <location>
        <begin position="294"/>
        <end position="327"/>
    </location>
</feature>
<keyword evidence="12" id="KW-1185">Reference proteome</keyword>
<dbReference type="PANTHER" id="PTHR37324">
    <property type="entry name" value="PTS SYSTEM GALACTITOL-SPECIFIC EIIC COMPONENT"/>
    <property type="match status" value="1"/>
</dbReference>
<evidence type="ECO:0000259" key="10">
    <source>
        <dbReference type="PROSITE" id="PS51104"/>
    </source>
</evidence>
<keyword evidence="5" id="KW-0598">Phosphotransferase system</keyword>
<evidence type="ECO:0000313" key="11">
    <source>
        <dbReference type="EMBL" id="MCU6701087.1"/>
    </source>
</evidence>
<feature type="transmembrane region" description="Helical" evidence="9">
    <location>
        <begin position="417"/>
        <end position="437"/>
    </location>
</feature>
<evidence type="ECO:0000256" key="7">
    <source>
        <dbReference type="ARBA" id="ARBA00022989"/>
    </source>
</evidence>
<organism evidence="11 12">
    <name type="scientific">Dorea ammoniilytica</name>
    <dbReference type="NCBI Taxonomy" id="2981788"/>
    <lineage>
        <taxon>Bacteria</taxon>
        <taxon>Bacillati</taxon>
        <taxon>Bacillota</taxon>
        <taxon>Clostridia</taxon>
        <taxon>Lachnospirales</taxon>
        <taxon>Lachnospiraceae</taxon>
        <taxon>Dorea</taxon>
    </lineage>
</organism>
<feature type="transmembrane region" description="Helical" evidence="9">
    <location>
        <begin position="14"/>
        <end position="36"/>
    </location>
</feature>
<keyword evidence="4 11" id="KW-0762">Sugar transport</keyword>
<evidence type="ECO:0000256" key="6">
    <source>
        <dbReference type="ARBA" id="ARBA00022692"/>
    </source>
</evidence>
<feature type="domain" description="PTS EIIC type-2" evidence="10">
    <location>
        <begin position="8"/>
        <end position="439"/>
    </location>
</feature>
<gene>
    <name evidence="11" type="ORF">OCV65_12730</name>
</gene>
<evidence type="ECO:0000256" key="1">
    <source>
        <dbReference type="ARBA" id="ARBA00004651"/>
    </source>
</evidence>
<comment type="caution">
    <text evidence="11">The sequence shown here is derived from an EMBL/GenBank/DDBJ whole genome shotgun (WGS) entry which is preliminary data.</text>
</comment>
<evidence type="ECO:0000256" key="4">
    <source>
        <dbReference type="ARBA" id="ARBA00022597"/>
    </source>
</evidence>
<dbReference type="InterPro" id="IPR013014">
    <property type="entry name" value="PTS_EIIC_2"/>
</dbReference>
<name>A0ABT2S928_9FIRM</name>
<evidence type="ECO:0000256" key="2">
    <source>
        <dbReference type="ARBA" id="ARBA00022448"/>
    </source>
</evidence>
<dbReference type="InterPro" id="IPR013853">
    <property type="entry name" value="EIIC-GAT"/>
</dbReference>
<dbReference type="PANTHER" id="PTHR37324:SF2">
    <property type="entry name" value="PTS SYSTEM GALACTITOL-SPECIFIC EIIC COMPONENT"/>
    <property type="match status" value="1"/>
</dbReference>
<keyword evidence="2" id="KW-0813">Transport</keyword>
<sequence length="454" mass="47610">MSYFLGFFQYISDMGATVMMPIIICIMGCILGAGFGKSLRAGLTVGIGFIGLNLVTGLMGNNLAPAVSQMAERFGLSLSVIDVGWPAAAQIAFASTVGTVIIPVCLAVNIVMLLTNTTQTVDVDIWDYWHFAFTGALVAVVTGNQMYGIIAAILNMVIIMVLGDWTASGVEKTLGLPGVSLPHGFTTAYAPIAMLFNWILDKIPGVNKINFDIEKMQKKFGVFGEPILVGTVLGIIIGVVAGYDFPAILALGINLGAVLVLIPKMAALLMEGLIPVSDAASEFIEKKFSNRGKIYIGLDSAVGVGHPMTLSVSLVLVPITVFLAVLLPGNQVMPFADLAVIPWMFVLITPVVNGNGFRALIIGIITLAAGLYIATDLSQWITPAAKAAGFDMGSATAISSICDGANPLTWAITRLNGLNPIIGIAVVGVIAVAMALVNRKKILKEAAEMHAAAN</sequence>
<dbReference type="PIRSF" id="PIRSF006304">
    <property type="entry name" value="GatC"/>
    <property type="match status" value="1"/>
</dbReference>
<feature type="transmembrane region" description="Helical" evidence="9">
    <location>
        <begin position="359"/>
        <end position="375"/>
    </location>
</feature>
<feature type="transmembrane region" description="Helical" evidence="9">
    <location>
        <begin position="43"/>
        <end position="67"/>
    </location>
</feature>
<evidence type="ECO:0000256" key="8">
    <source>
        <dbReference type="ARBA" id="ARBA00023136"/>
    </source>
</evidence>
<feature type="transmembrane region" description="Helical" evidence="9">
    <location>
        <begin position="247"/>
        <end position="274"/>
    </location>
</feature>
<dbReference type="PROSITE" id="PS51104">
    <property type="entry name" value="PTS_EIIC_TYPE_2"/>
    <property type="match status" value="1"/>
</dbReference>
<dbReference type="RefSeq" id="WP_262582362.1">
    <property type="nucleotide sequence ID" value="NZ_JAOQJV010000026.1"/>
</dbReference>
<evidence type="ECO:0000256" key="9">
    <source>
        <dbReference type="SAM" id="Phobius"/>
    </source>
</evidence>
<feature type="transmembrane region" description="Helical" evidence="9">
    <location>
        <begin position="220"/>
        <end position="241"/>
    </location>
</feature>
<dbReference type="Proteomes" id="UP001207605">
    <property type="component" value="Unassembled WGS sequence"/>
</dbReference>
<reference evidence="11 12" key="1">
    <citation type="journal article" date="2021" name="ISME Commun">
        <title>Automated analysis of genomic sequences facilitates high-throughput and comprehensive description of bacteria.</title>
        <authorList>
            <person name="Hitch T.C.A."/>
        </authorList>
    </citation>
    <scope>NUCLEOTIDE SEQUENCE [LARGE SCALE GENOMIC DNA]</scope>
    <source>
        <strain evidence="11 12">Sanger_02</strain>
    </source>
</reference>
<dbReference type="Pfam" id="PF03611">
    <property type="entry name" value="EIIC-GAT"/>
    <property type="match status" value="1"/>
</dbReference>
<keyword evidence="6 9" id="KW-0812">Transmembrane</keyword>
<evidence type="ECO:0000313" key="12">
    <source>
        <dbReference type="Proteomes" id="UP001207605"/>
    </source>
</evidence>
<feature type="transmembrane region" description="Helical" evidence="9">
    <location>
        <begin position="333"/>
        <end position="352"/>
    </location>
</feature>
<dbReference type="EMBL" id="JAOQJV010000026">
    <property type="protein sequence ID" value="MCU6701087.1"/>
    <property type="molecule type" value="Genomic_DNA"/>
</dbReference>
<protein>
    <submittedName>
        <fullName evidence="11">PTS sugar transporter subunit IIC</fullName>
    </submittedName>
</protein>
<keyword evidence="7 9" id="KW-1133">Transmembrane helix</keyword>
<dbReference type="InterPro" id="IPR004703">
    <property type="entry name" value="PTS_sugar-sp_permease"/>
</dbReference>
<keyword evidence="3" id="KW-1003">Cell membrane</keyword>
<accession>A0ABT2S928</accession>
<feature type="transmembrane region" description="Helical" evidence="9">
    <location>
        <begin position="128"/>
        <end position="161"/>
    </location>
</feature>
<proteinExistence type="predicted"/>